<dbReference type="RefSeq" id="WP_109837027.1">
    <property type="nucleotide sequence ID" value="NZ_QGKM01000014.1"/>
</dbReference>
<evidence type="ECO:0000256" key="1">
    <source>
        <dbReference type="SAM" id="MobiDB-lite"/>
    </source>
</evidence>
<dbReference type="Proteomes" id="UP000245539">
    <property type="component" value="Unassembled WGS sequence"/>
</dbReference>
<protein>
    <submittedName>
        <fullName evidence="2">Uncharacterized protein</fullName>
    </submittedName>
</protein>
<proteinExistence type="predicted"/>
<gene>
    <name evidence="2" type="ORF">DKW60_07415</name>
</gene>
<organism evidence="2 3">
    <name type="scientific">Leucothrix pacifica</name>
    <dbReference type="NCBI Taxonomy" id="1247513"/>
    <lineage>
        <taxon>Bacteria</taxon>
        <taxon>Pseudomonadati</taxon>
        <taxon>Pseudomonadota</taxon>
        <taxon>Gammaproteobacteria</taxon>
        <taxon>Thiotrichales</taxon>
        <taxon>Thiotrichaceae</taxon>
        <taxon>Leucothrix</taxon>
    </lineage>
</organism>
<evidence type="ECO:0000313" key="3">
    <source>
        <dbReference type="Proteomes" id="UP000245539"/>
    </source>
</evidence>
<name>A0A317CJU9_9GAMM</name>
<evidence type="ECO:0000313" key="2">
    <source>
        <dbReference type="EMBL" id="PWQ98865.1"/>
    </source>
</evidence>
<keyword evidence="3" id="KW-1185">Reference proteome</keyword>
<sequence length="152" mass="16925">MATSDFVPKSELFDRLRTIFKNKESGMLTLLTESKQSILMRFSDGELTSARCRSWELENTIAALLETEVLKFSYISSSGEDKPPLVVPNDFMMMIDPGGPGLEDVVDEPEGVEEELVEPSAESQEQTETSAEDTDEEGKHVDRAIAAKMNFI</sequence>
<feature type="region of interest" description="Disordered" evidence="1">
    <location>
        <begin position="98"/>
        <end position="143"/>
    </location>
</feature>
<comment type="caution">
    <text evidence="2">The sequence shown here is derived from an EMBL/GenBank/DDBJ whole genome shotgun (WGS) entry which is preliminary data.</text>
</comment>
<reference evidence="2 3" key="1">
    <citation type="submission" date="2018-05" db="EMBL/GenBank/DDBJ databases">
        <title>Leucothrix arctica sp. nov., isolated from Arctic seawater.</title>
        <authorList>
            <person name="Choi A."/>
            <person name="Baek K."/>
        </authorList>
    </citation>
    <scope>NUCLEOTIDE SEQUENCE [LARGE SCALE GENOMIC DNA]</scope>
    <source>
        <strain evidence="2 3">JCM 18388</strain>
    </source>
</reference>
<accession>A0A317CJU9</accession>
<dbReference type="EMBL" id="QGKM01000014">
    <property type="protein sequence ID" value="PWQ98865.1"/>
    <property type="molecule type" value="Genomic_DNA"/>
</dbReference>
<dbReference type="AlphaFoldDB" id="A0A317CJU9"/>
<feature type="compositionally biased region" description="Acidic residues" evidence="1">
    <location>
        <begin position="104"/>
        <end position="117"/>
    </location>
</feature>
<dbReference type="OrthoDB" id="9910122at2"/>